<keyword evidence="2" id="KW-0812">Transmembrane</keyword>
<dbReference type="RefSeq" id="WP_144262885.1">
    <property type="nucleotide sequence ID" value="NZ_QMDX01000011.1"/>
</dbReference>
<feature type="transmembrane region" description="Helical" evidence="2">
    <location>
        <begin position="16"/>
        <end position="37"/>
    </location>
</feature>
<keyword evidence="2" id="KW-0472">Membrane</keyword>
<evidence type="ECO:0000313" key="4">
    <source>
        <dbReference type="Proteomes" id="UP000319894"/>
    </source>
</evidence>
<feature type="compositionally biased region" description="Low complexity" evidence="1">
    <location>
        <begin position="75"/>
        <end position="86"/>
    </location>
</feature>
<name>A0A554MWU7_9EURY</name>
<feature type="region of interest" description="Disordered" evidence="1">
    <location>
        <begin position="74"/>
        <end position="103"/>
    </location>
</feature>
<keyword evidence="2" id="KW-1133">Transmembrane helix</keyword>
<keyword evidence="4" id="KW-1185">Reference proteome</keyword>
<reference evidence="3 4" key="1">
    <citation type="submission" date="2018-06" db="EMBL/GenBank/DDBJ databases">
        <title>Natronomonas sp. F16-60 a new haloarchaeon isolated from a solar saltern of Isla Cristina, Huelva, Spain.</title>
        <authorList>
            <person name="Duran-Viseras A."/>
            <person name="Sanchez-Porro C."/>
            <person name="Ventosa A."/>
        </authorList>
    </citation>
    <scope>NUCLEOTIDE SEQUENCE [LARGE SCALE GENOMIC DNA]</scope>
    <source>
        <strain evidence="3 4">F16-60</strain>
    </source>
</reference>
<comment type="caution">
    <text evidence="3">The sequence shown here is derived from an EMBL/GenBank/DDBJ whole genome shotgun (WGS) entry which is preliminary data.</text>
</comment>
<dbReference type="AlphaFoldDB" id="A0A554MWU7"/>
<evidence type="ECO:0000313" key="3">
    <source>
        <dbReference type="EMBL" id="TSD09599.1"/>
    </source>
</evidence>
<proteinExistence type="predicted"/>
<dbReference type="InParanoid" id="A0A554MWU7"/>
<accession>A0A554MWU7</accession>
<evidence type="ECO:0000256" key="2">
    <source>
        <dbReference type="SAM" id="Phobius"/>
    </source>
</evidence>
<dbReference type="EMBL" id="QMDX01000011">
    <property type="protein sequence ID" value="TSD09599.1"/>
    <property type="molecule type" value="Genomic_DNA"/>
</dbReference>
<evidence type="ECO:0000256" key="1">
    <source>
        <dbReference type="SAM" id="MobiDB-lite"/>
    </source>
</evidence>
<gene>
    <name evidence="3" type="ORF">DP107_14570</name>
</gene>
<feature type="transmembrane region" description="Helical" evidence="2">
    <location>
        <begin position="44"/>
        <end position="64"/>
    </location>
</feature>
<dbReference type="OrthoDB" id="350237at2157"/>
<dbReference type="Proteomes" id="UP000319894">
    <property type="component" value="Unassembled WGS sequence"/>
</dbReference>
<organism evidence="3 4">
    <name type="scientific">Haloglomus irregulare</name>
    <dbReference type="NCBI Taxonomy" id="2234134"/>
    <lineage>
        <taxon>Archaea</taxon>
        <taxon>Methanobacteriati</taxon>
        <taxon>Methanobacteriota</taxon>
        <taxon>Stenosarchaea group</taxon>
        <taxon>Halobacteria</taxon>
        <taxon>Halobacteriales</taxon>
        <taxon>Natronomonadaceae</taxon>
        <taxon>Haloglomus</taxon>
    </lineage>
</organism>
<sequence length="295" mass="32411">MATDSDSETIRPPENLASFFLTVGAVSIAFWAVFVFAFSGVVRFLLVSAVLVIAVFSMVVGWILNMAGEFDDTTTTEATDSDSTGTEQLPEQAELAPPGDRVPLPKLLNFDQELNELAEYIDADSQQFRTIWREYAKLKTESRNRQTIASSMRSGVNGLRALASQAQEPEAEAIVEDIGDRLFEYINAEPAEKSSVTSCAFFDESGTERPVTELQETKARVRASVRNRSDEVKLDVVFRFTDGNGVQVRKSECPLGVVPPDAEKTLDTKVYVPSVTGDVEAFAAEAQDSRDVLDM</sequence>
<protein>
    <submittedName>
        <fullName evidence="3">Uncharacterized protein</fullName>
    </submittedName>
</protein>